<evidence type="ECO:0000313" key="2">
    <source>
        <dbReference type="EMBL" id="CAB4007834.1"/>
    </source>
</evidence>
<dbReference type="Pfam" id="PF03221">
    <property type="entry name" value="HTH_Tnp_Tc5"/>
    <property type="match status" value="1"/>
</dbReference>
<dbReference type="InterPro" id="IPR006600">
    <property type="entry name" value="HTH_CenpB_DNA-bd_dom"/>
</dbReference>
<protein>
    <submittedName>
        <fullName evidence="2">Pogo transposable element with KRAB domain</fullName>
    </submittedName>
</protein>
<dbReference type="InterPro" id="IPR009057">
    <property type="entry name" value="Homeodomain-like_sf"/>
</dbReference>
<dbReference type="Gene3D" id="1.10.10.60">
    <property type="entry name" value="Homeodomain-like"/>
    <property type="match status" value="1"/>
</dbReference>
<dbReference type="AlphaFoldDB" id="A0A7D9IKC0"/>
<proteinExistence type="predicted"/>
<keyword evidence="3" id="KW-1185">Reference proteome</keyword>
<evidence type="ECO:0000256" key="1">
    <source>
        <dbReference type="ARBA" id="ARBA00023125"/>
    </source>
</evidence>
<dbReference type="SMART" id="SM00674">
    <property type="entry name" value="CENPB"/>
    <property type="match status" value="1"/>
</dbReference>
<accession>A0A7D9IKC0</accession>
<evidence type="ECO:0000313" key="3">
    <source>
        <dbReference type="Proteomes" id="UP001152795"/>
    </source>
</evidence>
<reference evidence="2" key="1">
    <citation type="submission" date="2020-04" db="EMBL/GenBank/DDBJ databases">
        <authorList>
            <person name="Alioto T."/>
            <person name="Alioto T."/>
            <person name="Gomez Garrido J."/>
        </authorList>
    </citation>
    <scope>NUCLEOTIDE SEQUENCE</scope>
    <source>
        <strain evidence="2">A484AB</strain>
    </source>
</reference>
<dbReference type="InterPro" id="IPR050863">
    <property type="entry name" value="CenT-Element_Derived"/>
</dbReference>
<dbReference type="EMBL" id="CACRXK020005930">
    <property type="protein sequence ID" value="CAB4007834.1"/>
    <property type="molecule type" value="Genomic_DNA"/>
</dbReference>
<dbReference type="PANTHER" id="PTHR19303">
    <property type="entry name" value="TRANSPOSON"/>
    <property type="match status" value="1"/>
</dbReference>
<dbReference type="GO" id="GO:0003677">
    <property type="term" value="F:DNA binding"/>
    <property type="evidence" value="ECO:0007669"/>
    <property type="project" value="UniProtKB-KW"/>
</dbReference>
<dbReference type="OrthoDB" id="125347at2759"/>
<keyword evidence="1" id="KW-0238">DNA-binding</keyword>
<gene>
    <name evidence="2" type="ORF">PACLA_8A025801</name>
</gene>
<dbReference type="PROSITE" id="PS51253">
    <property type="entry name" value="HTH_CENPB"/>
    <property type="match status" value="1"/>
</dbReference>
<dbReference type="Proteomes" id="UP001152795">
    <property type="component" value="Unassembled WGS sequence"/>
</dbReference>
<sequence>MAESTIEFQDSSALTLESNCEQEEPKNELIQLIEVVHGNVSRKNRSFLMSFKRDAIAFAEKTTNRCAAKKFKVDGKRIREWRQNKELIIEACEKGIEKHRLKGAGRKVAHQAMEEELVRWYKEQKSSGLLVSRRSVMEKARILYDEMCDDETKKGQFFASAGWLQKFQHRYGLSFREKKINNPQAESPSNVSMVDEIDSHITHVLKQE</sequence>
<dbReference type="SUPFAM" id="SSF46689">
    <property type="entry name" value="Homeodomain-like"/>
    <property type="match status" value="1"/>
</dbReference>
<comment type="caution">
    <text evidence="2">The sequence shown here is derived from an EMBL/GenBank/DDBJ whole genome shotgun (WGS) entry which is preliminary data.</text>
</comment>
<dbReference type="PANTHER" id="PTHR19303:SF73">
    <property type="entry name" value="PROTEIN PDC2"/>
    <property type="match status" value="1"/>
</dbReference>
<organism evidence="2 3">
    <name type="scientific">Paramuricea clavata</name>
    <name type="common">Red gorgonian</name>
    <name type="synonym">Violescent sea-whip</name>
    <dbReference type="NCBI Taxonomy" id="317549"/>
    <lineage>
        <taxon>Eukaryota</taxon>
        <taxon>Metazoa</taxon>
        <taxon>Cnidaria</taxon>
        <taxon>Anthozoa</taxon>
        <taxon>Octocorallia</taxon>
        <taxon>Malacalcyonacea</taxon>
        <taxon>Plexauridae</taxon>
        <taxon>Paramuricea</taxon>
    </lineage>
</organism>
<name>A0A7D9IKC0_PARCT</name>
<dbReference type="GO" id="GO:0005634">
    <property type="term" value="C:nucleus"/>
    <property type="evidence" value="ECO:0007669"/>
    <property type="project" value="TreeGrafter"/>
</dbReference>